<organism evidence="1 2">
    <name type="scientific">Sphingomonas morindae</name>
    <dbReference type="NCBI Taxonomy" id="1541170"/>
    <lineage>
        <taxon>Bacteria</taxon>
        <taxon>Pseudomonadati</taxon>
        <taxon>Pseudomonadota</taxon>
        <taxon>Alphaproteobacteria</taxon>
        <taxon>Sphingomonadales</taxon>
        <taxon>Sphingomonadaceae</taxon>
        <taxon>Sphingomonas</taxon>
    </lineage>
</organism>
<keyword evidence="2" id="KW-1185">Reference proteome</keyword>
<sequence>MVRIAQADFASLPRRPIGCVKTYPRPLGVMAPLGAGYDNPVQRSPRGCLRVSAGETISFSAHGVDLVILYNRLAIRLPMEGGGRREMSMEAGHIINLNAQYIVRVLPGRNRCLVLNDPRRGLLVFKRNSGGRYSSLISEEMRRWRDISNVLVSRIISETFNVNTIVYTCANLLTDQKEVLTGVASAFVSNLRRLQPGDINAFATAQTMLRHALILAWMGDLDRVANPGNEGMTETGTYITLDYDLAFHEGVTFWGHPLISRAVTTALTQGFDVSAIIDEIGAYSAADIRRFVSHAGKTWIPDWSATLEDRATSVLCANQAAIVKSAAYRRLGAETNCLVGGTQRFVARFHQALLIPRRLSNLLTNQGVRPTLLKLVHRHGSPVDRSTMLLRRAEALAADASRSIAPLPYASRMRSVSSTLLDASANSARYVGDVASS</sequence>
<dbReference type="Proteomes" id="UP001056937">
    <property type="component" value="Chromosome 1"/>
</dbReference>
<proteinExistence type="predicted"/>
<protein>
    <submittedName>
        <fullName evidence="1">Uncharacterized protein</fullName>
    </submittedName>
</protein>
<accession>A0ABY4X5S8</accession>
<dbReference type="EMBL" id="CP084930">
    <property type="protein sequence ID" value="USI72215.1"/>
    <property type="molecule type" value="Genomic_DNA"/>
</dbReference>
<reference evidence="1" key="1">
    <citation type="journal article" date="2022" name="Toxins">
        <title>Genomic Analysis of Sphingopyxis sp. USTB-05 for Biodegrading Cyanobacterial Hepatotoxins.</title>
        <authorList>
            <person name="Liu C."/>
            <person name="Xu Q."/>
            <person name="Zhao Z."/>
            <person name="Zhang H."/>
            <person name="Liu X."/>
            <person name="Yin C."/>
            <person name="Liu Y."/>
            <person name="Yan H."/>
        </authorList>
    </citation>
    <scope>NUCLEOTIDE SEQUENCE</scope>
    <source>
        <strain evidence="1">NBD5</strain>
    </source>
</reference>
<dbReference type="RefSeq" id="WP_252166024.1">
    <property type="nucleotide sequence ID" value="NZ_CP084930.1"/>
</dbReference>
<name>A0ABY4X5S8_9SPHN</name>
<evidence type="ECO:0000313" key="1">
    <source>
        <dbReference type="EMBL" id="USI72215.1"/>
    </source>
</evidence>
<evidence type="ECO:0000313" key="2">
    <source>
        <dbReference type="Proteomes" id="UP001056937"/>
    </source>
</evidence>
<gene>
    <name evidence="1" type="ORF">LHA26_13035</name>
</gene>